<keyword evidence="2" id="KW-0547">Nucleotide-binding</keyword>
<feature type="domain" description="ATP-dependent RNA helicase Ski2/MTR4 C-terminal" evidence="1">
    <location>
        <begin position="13"/>
        <end position="90"/>
    </location>
</feature>
<dbReference type="Gene3D" id="1.10.3380.30">
    <property type="match status" value="1"/>
</dbReference>
<keyword evidence="3" id="KW-1185">Reference proteome</keyword>
<gene>
    <name evidence="2" type="ORF">FRX31_034546</name>
</gene>
<reference evidence="2 3" key="1">
    <citation type="submission" date="2020-06" db="EMBL/GenBank/DDBJ databases">
        <title>Transcriptomic and genomic resources for Thalictrum thalictroides and T. hernandezii: Facilitating candidate gene discovery in an emerging model plant lineage.</title>
        <authorList>
            <person name="Arias T."/>
            <person name="Riano-Pachon D.M."/>
            <person name="Di Stilio V.S."/>
        </authorList>
    </citation>
    <scope>NUCLEOTIDE SEQUENCE [LARGE SCALE GENOMIC DNA]</scope>
    <source>
        <strain evidence="3">cv. WT478/WT964</strain>
        <tissue evidence="2">Leaves</tissue>
    </source>
</reference>
<keyword evidence="2" id="KW-0347">Helicase</keyword>
<evidence type="ECO:0000259" key="1">
    <source>
        <dbReference type="SMART" id="SM01142"/>
    </source>
</evidence>
<dbReference type="InterPro" id="IPR012961">
    <property type="entry name" value="Ski2/MTR4_C"/>
</dbReference>
<dbReference type="EMBL" id="JABWDY010043504">
    <property type="protein sequence ID" value="KAF5175867.1"/>
    <property type="molecule type" value="Genomic_DNA"/>
</dbReference>
<organism evidence="2 3">
    <name type="scientific">Thalictrum thalictroides</name>
    <name type="common">Rue-anemone</name>
    <name type="synonym">Anemone thalictroides</name>
    <dbReference type="NCBI Taxonomy" id="46969"/>
    <lineage>
        <taxon>Eukaryota</taxon>
        <taxon>Viridiplantae</taxon>
        <taxon>Streptophyta</taxon>
        <taxon>Embryophyta</taxon>
        <taxon>Tracheophyta</taxon>
        <taxon>Spermatophyta</taxon>
        <taxon>Magnoliopsida</taxon>
        <taxon>Ranunculales</taxon>
        <taxon>Ranunculaceae</taxon>
        <taxon>Thalictroideae</taxon>
        <taxon>Thalictrum</taxon>
    </lineage>
</organism>
<dbReference type="Pfam" id="PF08148">
    <property type="entry name" value="DSHCT"/>
    <property type="match status" value="1"/>
</dbReference>
<dbReference type="SMART" id="SM01142">
    <property type="entry name" value="DSHCT"/>
    <property type="match status" value="1"/>
</dbReference>
<comment type="caution">
    <text evidence="2">The sequence shown here is derived from an EMBL/GenBank/DDBJ whole genome shotgun (WGS) entry which is preliminary data.</text>
</comment>
<protein>
    <submittedName>
        <fullName evidence="2">Dexh-box atp-dependent rna helicase dexh9</fullName>
    </submittedName>
</protein>
<evidence type="ECO:0000313" key="3">
    <source>
        <dbReference type="Proteomes" id="UP000554482"/>
    </source>
</evidence>
<evidence type="ECO:0000313" key="2">
    <source>
        <dbReference type="EMBL" id="KAF5175867.1"/>
    </source>
</evidence>
<dbReference type="OrthoDB" id="64767at2759"/>
<dbReference type="GO" id="GO:0004386">
    <property type="term" value="F:helicase activity"/>
    <property type="evidence" value="ECO:0007669"/>
    <property type="project" value="UniProtKB-KW"/>
</dbReference>
<keyword evidence="2" id="KW-0378">Hydrolase</keyword>
<accession>A0A7J6UTH1</accession>
<proteinExistence type="predicted"/>
<keyword evidence="2" id="KW-0067">ATP-binding</keyword>
<sequence length="90" mass="10155">MLMSGIISIADTLQDDVVELKGKVACEISSADELTLMELMFNGVLKDVNVEEMVSLLSCFVWEEKLQDHYFPLGERTQHGELLKFSSRAM</sequence>
<dbReference type="AlphaFoldDB" id="A0A7J6UTH1"/>
<name>A0A7J6UTH1_THATH</name>
<dbReference type="Proteomes" id="UP000554482">
    <property type="component" value="Unassembled WGS sequence"/>
</dbReference>